<protein>
    <submittedName>
        <fullName evidence="1">Uncharacterized protein</fullName>
    </submittedName>
</protein>
<dbReference type="EMBL" id="ML993585">
    <property type="protein sequence ID" value="KAF2170709.1"/>
    <property type="molecule type" value="Genomic_DNA"/>
</dbReference>
<accession>A0A6A6CY25</accession>
<dbReference type="AlphaFoldDB" id="A0A6A6CY25"/>
<proteinExistence type="predicted"/>
<dbReference type="GeneID" id="54569300"/>
<reference evidence="1" key="1">
    <citation type="journal article" date="2020" name="Stud. Mycol.">
        <title>101 Dothideomycetes genomes: a test case for predicting lifestyles and emergence of pathogens.</title>
        <authorList>
            <person name="Haridas S."/>
            <person name="Albert R."/>
            <person name="Binder M."/>
            <person name="Bloem J."/>
            <person name="Labutti K."/>
            <person name="Salamov A."/>
            <person name="Andreopoulos B."/>
            <person name="Baker S."/>
            <person name="Barry K."/>
            <person name="Bills G."/>
            <person name="Bluhm B."/>
            <person name="Cannon C."/>
            <person name="Castanera R."/>
            <person name="Culley D."/>
            <person name="Daum C."/>
            <person name="Ezra D."/>
            <person name="Gonzalez J."/>
            <person name="Henrissat B."/>
            <person name="Kuo A."/>
            <person name="Liang C."/>
            <person name="Lipzen A."/>
            <person name="Lutzoni F."/>
            <person name="Magnuson J."/>
            <person name="Mondo S."/>
            <person name="Nolan M."/>
            <person name="Ohm R."/>
            <person name="Pangilinan J."/>
            <person name="Park H.-J."/>
            <person name="Ramirez L."/>
            <person name="Alfaro M."/>
            <person name="Sun H."/>
            <person name="Tritt A."/>
            <person name="Yoshinaga Y."/>
            <person name="Zwiers L.-H."/>
            <person name="Turgeon B."/>
            <person name="Goodwin S."/>
            <person name="Spatafora J."/>
            <person name="Crous P."/>
            <person name="Grigoriev I."/>
        </authorList>
    </citation>
    <scope>NUCLEOTIDE SEQUENCE</scope>
    <source>
        <strain evidence="1">ATCC 36951</strain>
    </source>
</reference>
<dbReference type="GO" id="GO:0061671">
    <property type="term" value="C:Cbp3p-Cbp6 complex"/>
    <property type="evidence" value="ECO:0007669"/>
    <property type="project" value="InterPro"/>
</dbReference>
<dbReference type="PANTHER" id="PTHR28250">
    <property type="entry name" value="CYTOCHROME B PRE-MRNA-PROCESSING PROTEIN 6"/>
    <property type="match status" value="1"/>
</dbReference>
<dbReference type="Proteomes" id="UP000799537">
    <property type="component" value="Unassembled WGS sequence"/>
</dbReference>
<gene>
    <name evidence="1" type="ORF">M409DRAFT_64338</name>
</gene>
<dbReference type="InterPro" id="IPR037653">
    <property type="entry name" value="Cbp6"/>
</dbReference>
<organism evidence="1 2">
    <name type="scientific">Zasmidium cellare ATCC 36951</name>
    <dbReference type="NCBI Taxonomy" id="1080233"/>
    <lineage>
        <taxon>Eukaryota</taxon>
        <taxon>Fungi</taxon>
        <taxon>Dikarya</taxon>
        <taxon>Ascomycota</taxon>
        <taxon>Pezizomycotina</taxon>
        <taxon>Dothideomycetes</taxon>
        <taxon>Dothideomycetidae</taxon>
        <taxon>Mycosphaerellales</taxon>
        <taxon>Mycosphaerellaceae</taxon>
        <taxon>Zasmidium</taxon>
    </lineage>
</organism>
<dbReference type="Pfam" id="PF20180">
    <property type="entry name" value="UQCC2_CBP6"/>
    <property type="match status" value="1"/>
</dbReference>
<name>A0A6A6CY25_ZASCE</name>
<dbReference type="PANTHER" id="PTHR28250:SF1">
    <property type="entry name" value="CYTOCHROME B PRE-MRNA-PROCESSING PROTEIN 6"/>
    <property type="match status" value="1"/>
</dbReference>
<evidence type="ECO:0000313" key="1">
    <source>
        <dbReference type="EMBL" id="KAF2170709.1"/>
    </source>
</evidence>
<dbReference type="GO" id="GO:0034551">
    <property type="term" value="P:mitochondrial respiratory chain complex III assembly"/>
    <property type="evidence" value="ECO:0007669"/>
    <property type="project" value="TreeGrafter"/>
</dbReference>
<keyword evidence="2" id="KW-1185">Reference proteome</keyword>
<evidence type="ECO:0000313" key="2">
    <source>
        <dbReference type="Proteomes" id="UP000799537"/>
    </source>
</evidence>
<dbReference type="OrthoDB" id="2107880at2759"/>
<dbReference type="GO" id="GO:0043022">
    <property type="term" value="F:ribosome binding"/>
    <property type="evidence" value="ECO:0007669"/>
    <property type="project" value="InterPro"/>
</dbReference>
<dbReference type="RefSeq" id="XP_033671598.1">
    <property type="nucleotide sequence ID" value="XM_033816028.1"/>
</dbReference>
<sequence length="112" mass="13394">MSRQLIAAHYARILARWPKDILRPERTFEQKVLQPRMQNPPVPYRPEEKEVNAAYLLLDNTFSKQFPLQEKLVKPASNPDYYVNLKKELEELPNRSWLSSFVKRLQNMVRLK</sequence>